<dbReference type="Gene3D" id="1.10.10.10">
    <property type="entry name" value="Winged helix-like DNA-binding domain superfamily/Winged helix DNA-binding domain"/>
    <property type="match status" value="1"/>
</dbReference>
<keyword evidence="4" id="KW-0804">Transcription</keyword>
<dbReference type="InterPro" id="IPR000847">
    <property type="entry name" value="LysR_HTH_N"/>
</dbReference>
<dbReference type="InterPro" id="IPR036390">
    <property type="entry name" value="WH_DNA-bd_sf"/>
</dbReference>
<dbReference type="PANTHER" id="PTHR30579:SF7">
    <property type="entry name" value="HTH-TYPE TRANSCRIPTIONAL REGULATOR LRHA-RELATED"/>
    <property type="match status" value="1"/>
</dbReference>
<keyword evidence="3" id="KW-0238">DNA-binding</keyword>
<protein>
    <submittedName>
        <fullName evidence="6">LysR family transcriptional regulator</fullName>
    </submittedName>
</protein>
<dbReference type="Proteomes" id="UP000284202">
    <property type="component" value="Unassembled WGS sequence"/>
</dbReference>
<evidence type="ECO:0000313" key="7">
    <source>
        <dbReference type="Proteomes" id="UP000284202"/>
    </source>
</evidence>
<feature type="domain" description="HTH lysR-type" evidence="5">
    <location>
        <begin position="52"/>
        <end position="109"/>
    </location>
</feature>
<gene>
    <name evidence="6" type="ORF">D3P04_18620</name>
</gene>
<dbReference type="InterPro" id="IPR005119">
    <property type="entry name" value="LysR_subst-bd"/>
</dbReference>
<comment type="similarity">
    <text evidence="1">Belongs to the LysR transcriptional regulatory family.</text>
</comment>
<proteinExistence type="inferred from homology"/>
<dbReference type="SUPFAM" id="SSF53850">
    <property type="entry name" value="Periplasmic binding protein-like II"/>
    <property type="match status" value="1"/>
</dbReference>
<dbReference type="GO" id="GO:0003677">
    <property type="term" value="F:DNA binding"/>
    <property type="evidence" value="ECO:0007669"/>
    <property type="project" value="UniProtKB-KW"/>
</dbReference>
<accession>A0A418SP19</accession>
<dbReference type="PANTHER" id="PTHR30579">
    <property type="entry name" value="TRANSCRIPTIONAL REGULATOR"/>
    <property type="match status" value="1"/>
</dbReference>
<evidence type="ECO:0000313" key="6">
    <source>
        <dbReference type="EMBL" id="RJE82693.1"/>
    </source>
</evidence>
<dbReference type="EMBL" id="QZCG01000014">
    <property type="protein sequence ID" value="RJE82693.1"/>
    <property type="molecule type" value="Genomic_DNA"/>
</dbReference>
<reference evidence="7" key="1">
    <citation type="submission" date="2018-09" db="EMBL/GenBank/DDBJ databases">
        <title>Acidovorax cavernicola nov. sp. isolated from Gruta de las Maravillas (Aracena, Spain).</title>
        <authorList>
            <person name="Jurado V."/>
            <person name="Gutierrez-Patricio S."/>
            <person name="Gonzalez-Pimentel J.L."/>
            <person name="Miller A.Z."/>
            <person name="Laiz L."/>
            <person name="Saiz-Jimenez C."/>
        </authorList>
    </citation>
    <scope>NUCLEOTIDE SEQUENCE [LARGE SCALE GENOMIC DNA]</scope>
    <source>
        <strain evidence="7">1011MAR3C25</strain>
    </source>
</reference>
<comment type="caution">
    <text evidence="6">The sequence shown here is derived from an EMBL/GenBank/DDBJ whole genome shotgun (WGS) entry which is preliminary data.</text>
</comment>
<dbReference type="AlphaFoldDB" id="A0A418SP19"/>
<dbReference type="Gene3D" id="3.40.190.290">
    <property type="match status" value="1"/>
</dbReference>
<evidence type="ECO:0000256" key="4">
    <source>
        <dbReference type="ARBA" id="ARBA00023163"/>
    </source>
</evidence>
<dbReference type="GO" id="GO:0003700">
    <property type="term" value="F:DNA-binding transcription factor activity"/>
    <property type="evidence" value="ECO:0007669"/>
    <property type="project" value="InterPro"/>
</dbReference>
<evidence type="ECO:0000256" key="3">
    <source>
        <dbReference type="ARBA" id="ARBA00023125"/>
    </source>
</evidence>
<dbReference type="OrthoDB" id="9791253at2"/>
<dbReference type="InterPro" id="IPR050176">
    <property type="entry name" value="LTTR"/>
</dbReference>
<sequence length="347" mass="38187">MPGRFFHAGLPAPKITVMLTALNRRAPARQGSQLPDMGPKAGRIAGMSRFKLNIKHIEAFVEVADLGTFRRAAERLHTTQPSISNRIAQLEGYIGQRLMERDAGSVRLTPRGEALLNPARAILEAADAFLAAVDDDTRFEGMLRLGVSELIAHTWLSRFLMEMRERFPGIDIDLTVDMSANLSKALFDRSLDLTIQNAPFDRLAGGTVQLGRSAHCWVAAPGLRLGGRPISARELAAQPILAHARTSQAYKQIGDHFRNQGLRLRLMSLSYMGTCLQMALNGLGVACLPVAMLEDVLTKGKLVRVDYPWIPDDLVFSARYLLDPAPTWLKEAVQIAQRIFPPESGTG</sequence>
<dbReference type="InterPro" id="IPR036388">
    <property type="entry name" value="WH-like_DNA-bd_sf"/>
</dbReference>
<dbReference type="Pfam" id="PF00126">
    <property type="entry name" value="HTH_1"/>
    <property type="match status" value="1"/>
</dbReference>
<evidence type="ECO:0000259" key="5">
    <source>
        <dbReference type="PROSITE" id="PS50931"/>
    </source>
</evidence>
<organism evidence="6 7">
    <name type="scientific">Paracoccus onubensis</name>
    <dbReference type="NCBI Taxonomy" id="1675788"/>
    <lineage>
        <taxon>Bacteria</taxon>
        <taxon>Pseudomonadati</taxon>
        <taxon>Pseudomonadota</taxon>
        <taxon>Alphaproteobacteria</taxon>
        <taxon>Rhodobacterales</taxon>
        <taxon>Paracoccaceae</taxon>
        <taxon>Paracoccus</taxon>
    </lineage>
</organism>
<dbReference type="FunFam" id="1.10.10.10:FF:000001">
    <property type="entry name" value="LysR family transcriptional regulator"/>
    <property type="match status" value="1"/>
</dbReference>
<name>A0A418SP19_9RHOB</name>
<evidence type="ECO:0000256" key="2">
    <source>
        <dbReference type="ARBA" id="ARBA00023015"/>
    </source>
</evidence>
<dbReference type="PRINTS" id="PR00039">
    <property type="entry name" value="HTHLYSR"/>
</dbReference>
<dbReference type="SUPFAM" id="SSF46785">
    <property type="entry name" value="Winged helix' DNA-binding domain"/>
    <property type="match status" value="1"/>
</dbReference>
<dbReference type="PROSITE" id="PS50931">
    <property type="entry name" value="HTH_LYSR"/>
    <property type="match status" value="1"/>
</dbReference>
<evidence type="ECO:0000256" key="1">
    <source>
        <dbReference type="ARBA" id="ARBA00009437"/>
    </source>
</evidence>
<keyword evidence="2" id="KW-0805">Transcription regulation</keyword>
<keyword evidence="7" id="KW-1185">Reference proteome</keyword>
<dbReference type="Pfam" id="PF03466">
    <property type="entry name" value="LysR_substrate"/>
    <property type="match status" value="1"/>
</dbReference>
<dbReference type="CDD" id="cd05466">
    <property type="entry name" value="PBP2_LTTR_substrate"/>
    <property type="match status" value="1"/>
</dbReference>